<gene>
    <name evidence="1" type="ORF">SAMN05192561_11228</name>
</gene>
<sequence>MTWTCPTCDRRYPDSSLSVPVDDPAHIAEGCKVCWVSPPETSRFVRPDSVDDSQLVTDGGERLGDVAQLEGVESGDVAEFELSDTDGVHQATVGPKIVEPPFPPEDVAEDQLPGQIQVSLENTDTATKWCLSREIDPDEGLTGPVTASVKACIDIRHPPRYRWQDRGTVESLEVVDDA</sequence>
<dbReference type="EMBL" id="FNWU01000012">
    <property type="protein sequence ID" value="SEH60686.1"/>
    <property type="molecule type" value="Genomic_DNA"/>
</dbReference>
<accession>A0A1H6JNR5</accession>
<protein>
    <submittedName>
        <fullName evidence="1">Uncharacterized protein</fullName>
    </submittedName>
</protein>
<reference evidence="1 2" key="1">
    <citation type="submission" date="2016-10" db="EMBL/GenBank/DDBJ databases">
        <authorList>
            <person name="de Groot N.N."/>
        </authorList>
    </citation>
    <scope>NUCLEOTIDE SEQUENCE [LARGE SCALE GENOMIC DNA]</scope>
    <source>
        <strain evidence="1 2">IBRC-M10418</strain>
    </source>
</reference>
<organism evidence="1 2">
    <name type="scientific">Halopenitus malekzadehii</name>
    <dbReference type="NCBI Taxonomy" id="1267564"/>
    <lineage>
        <taxon>Archaea</taxon>
        <taxon>Methanobacteriati</taxon>
        <taxon>Methanobacteriota</taxon>
        <taxon>Stenosarchaea group</taxon>
        <taxon>Halobacteria</taxon>
        <taxon>Halobacteriales</taxon>
        <taxon>Haloferacaceae</taxon>
        <taxon>Halopenitus</taxon>
    </lineage>
</organism>
<dbReference type="AlphaFoldDB" id="A0A1H6JNR5"/>
<proteinExistence type="predicted"/>
<evidence type="ECO:0000313" key="1">
    <source>
        <dbReference type="EMBL" id="SEH60686.1"/>
    </source>
</evidence>
<evidence type="ECO:0000313" key="2">
    <source>
        <dbReference type="Proteomes" id="UP000199215"/>
    </source>
</evidence>
<keyword evidence="2" id="KW-1185">Reference proteome</keyword>
<dbReference type="STRING" id="1267564.SAMN05192561_11228"/>
<dbReference type="Proteomes" id="UP000199215">
    <property type="component" value="Unassembled WGS sequence"/>
</dbReference>
<name>A0A1H6JNR5_9EURY</name>